<organism evidence="1 2">
    <name type="scientific">Phyllosticta capitalensis</name>
    <dbReference type="NCBI Taxonomy" id="121624"/>
    <lineage>
        <taxon>Eukaryota</taxon>
        <taxon>Fungi</taxon>
        <taxon>Dikarya</taxon>
        <taxon>Ascomycota</taxon>
        <taxon>Pezizomycotina</taxon>
        <taxon>Dothideomycetes</taxon>
        <taxon>Dothideomycetes incertae sedis</taxon>
        <taxon>Botryosphaeriales</taxon>
        <taxon>Phyllostictaceae</taxon>
        <taxon>Phyllosticta</taxon>
    </lineage>
</organism>
<dbReference type="Proteomes" id="UP001492380">
    <property type="component" value="Unassembled WGS sequence"/>
</dbReference>
<evidence type="ECO:0000313" key="1">
    <source>
        <dbReference type="EMBL" id="KAK8225924.1"/>
    </source>
</evidence>
<sequence>MTLLVRGNLNNTCGDAQPTGLLEQLRRDIRGAHGIEIIFEFRRDYNPDGGLQRLNGAEKVFRISFRTGSEHHPGDTPTFLFQAQQFGFTPVDPSANENEDTLFFREEYNPNSGSAARNSFRGPYTRDEALDIVIEELLRMT</sequence>
<evidence type="ECO:0000313" key="2">
    <source>
        <dbReference type="Proteomes" id="UP001492380"/>
    </source>
</evidence>
<gene>
    <name evidence="1" type="ORF">HDK90DRAFT_536929</name>
</gene>
<comment type="caution">
    <text evidence="1">The sequence shown here is derived from an EMBL/GenBank/DDBJ whole genome shotgun (WGS) entry which is preliminary data.</text>
</comment>
<proteinExistence type="predicted"/>
<reference evidence="1 2" key="1">
    <citation type="submission" date="2024-04" db="EMBL/GenBank/DDBJ databases">
        <title>Phyllosticta paracitricarpa is synonymous to the EU quarantine fungus P. citricarpa based on phylogenomic analyses.</title>
        <authorList>
            <consortium name="Lawrence Berkeley National Laboratory"/>
            <person name="Van Ingen-Buijs V.A."/>
            <person name="Van Westerhoven A.C."/>
            <person name="Haridas S."/>
            <person name="Skiadas P."/>
            <person name="Martin F."/>
            <person name="Groenewald J.Z."/>
            <person name="Crous P.W."/>
            <person name="Seidl M.F."/>
        </authorList>
    </citation>
    <scope>NUCLEOTIDE SEQUENCE [LARGE SCALE GENOMIC DNA]</scope>
    <source>
        <strain evidence="1 2">CBS 123374</strain>
    </source>
</reference>
<name>A0ABR1YCM8_9PEZI</name>
<keyword evidence="2" id="KW-1185">Reference proteome</keyword>
<dbReference type="EMBL" id="JBBWRZ010000011">
    <property type="protein sequence ID" value="KAK8225924.1"/>
    <property type="molecule type" value="Genomic_DNA"/>
</dbReference>
<accession>A0ABR1YCM8</accession>
<protein>
    <submittedName>
        <fullName evidence="1">Uncharacterized protein</fullName>
    </submittedName>
</protein>